<comment type="caution">
    <text evidence="5">The sequence shown here is derived from an EMBL/GenBank/DDBJ whole genome shotgun (WGS) entry which is preliminary data.</text>
</comment>
<keyword evidence="3" id="KW-0620">Polyamine biosynthesis</keyword>
<sequence>MDVLKKNWFSESCEMWPGSTFSFEVKEELYHEKSEYQDIQVFDTISLGRVLVLDGIIQCTQKDEFSYQEMISFLPLCCHKNPEKVLIVGGGDGGVARDVSKHPKVKEVVQVEIDAKVIEVSKKYLPFMAVGFESKKLTLHVGDGFEFMKNHSNEFDVIITDSSDPIGPAVSLFQENYFALMKTALKPNGIVCSQAGTFWDSMSLVKNTLRFCKNQFPKAAYATTSVPTYPCGQIGFVIGSLDESVKFDEPITRFTLQEIKNMNLKYYNKEIHKAAFALPSFVTSEIDS</sequence>
<dbReference type="InterPro" id="IPR029063">
    <property type="entry name" value="SAM-dependent_MTases_sf"/>
</dbReference>
<dbReference type="Pfam" id="PF17284">
    <property type="entry name" value="Spermine_synt_N"/>
    <property type="match status" value="1"/>
</dbReference>
<dbReference type="SUPFAM" id="SSF53335">
    <property type="entry name" value="S-adenosyl-L-methionine-dependent methyltransferases"/>
    <property type="match status" value="1"/>
</dbReference>
<dbReference type="FunFam" id="3.40.50.150:FF:000013">
    <property type="entry name" value="Spermidine synthase"/>
    <property type="match status" value="1"/>
</dbReference>
<dbReference type="InterPro" id="IPR030374">
    <property type="entry name" value="PABS"/>
</dbReference>
<dbReference type="EMBL" id="CAKOGL010000031">
    <property type="protein sequence ID" value="CAH2107983.1"/>
    <property type="molecule type" value="Genomic_DNA"/>
</dbReference>
<dbReference type="InterPro" id="IPR037163">
    <property type="entry name" value="Spermidine_synt_N_sf"/>
</dbReference>
<dbReference type="InterPro" id="IPR035246">
    <property type="entry name" value="Spermidine_synt_N"/>
</dbReference>
<dbReference type="GO" id="GO:0004766">
    <property type="term" value="F:spermidine synthase activity"/>
    <property type="evidence" value="ECO:0007669"/>
    <property type="project" value="TreeGrafter"/>
</dbReference>
<gene>
    <name evidence="5" type="ORF">EEDITHA_LOCUS21959</name>
</gene>
<reference evidence="5" key="1">
    <citation type="submission" date="2022-03" db="EMBL/GenBank/DDBJ databases">
        <authorList>
            <person name="Tunstrom K."/>
        </authorList>
    </citation>
    <scope>NUCLEOTIDE SEQUENCE</scope>
</reference>
<dbReference type="GO" id="GO:0005829">
    <property type="term" value="C:cytosol"/>
    <property type="evidence" value="ECO:0007669"/>
    <property type="project" value="TreeGrafter"/>
</dbReference>
<dbReference type="NCBIfam" id="NF002010">
    <property type="entry name" value="PRK00811.1"/>
    <property type="match status" value="1"/>
</dbReference>
<keyword evidence="2 3" id="KW-0808">Transferase</keyword>
<comment type="similarity">
    <text evidence="1">Belongs to the spermidine/spermine synthase family.</text>
</comment>
<evidence type="ECO:0000313" key="5">
    <source>
        <dbReference type="EMBL" id="CAH2107983.1"/>
    </source>
</evidence>
<dbReference type="CDD" id="cd02440">
    <property type="entry name" value="AdoMet_MTases"/>
    <property type="match status" value="1"/>
</dbReference>
<dbReference type="PANTHER" id="PTHR11558:SF11">
    <property type="entry name" value="SPERMIDINE SYNTHASE"/>
    <property type="match status" value="1"/>
</dbReference>
<dbReference type="InterPro" id="IPR001045">
    <property type="entry name" value="Spermi_synthase"/>
</dbReference>
<name>A0AAU9V9R4_EUPED</name>
<evidence type="ECO:0000259" key="4">
    <source>
        <dbReference type="PROSITE" id="PS51006"/>
    </source>
</evidence>
<dbReference type="PANTHER" id="PTHR11558">
    <property type="entry name" value="SPERMIDINE/SPERMINE SYNTHASE"/>
    <property type="match status" value="1"/>
</dbReference>
<proteinExistence type="inferred from homology"/>
<accession>A0AAU9V9R4</accession>
<dbReference type="NCBIfam" id="TIGR00417">
    <property type="entry name" value="speE"/>
    <property type="match status" value="1"/>
</dbReference>
<dbReference type="Pfam" id="PF01564">
    <property type="entry name" value="Spermine_synth"/>
    <property type="match status" value="1"/>
</dbReference>
<protein>
    <recommendedName>
        <fullName evidence="4">PABS domain-containing protein</fullName>
    </recommendedName>
</protein>
<dbReference type="Gene3D" id="2.30.140.10">
    <property type="entry name" value="Spermidine synthase, tetramerisation domain"/>
    <property type="match status" value="1"/>
</dbReference>
<dbReference type="HAMAP" id="MF_00198">
    <property type="entry name" value="Spermidine_synth"/>
    <property type="match status" value="1"/>
</dbReference>
<dbReference type="Gene3D" id="3.40.50.150">
    <property type="entry name" value="Vaccinia Virus protein VP39"/>
    <property type="match status" value="1"/>
</dbReference>
<dbReference type="AlphaFoldDB" id="A0AAU9V9R4"/>
<keyword evidence="6" id="KW-1185">Reference proteome</keyword>
<evidence type="ECO:0000256" key="2">
    <source>
        <dbReference type="ARBA" id="ARBA00022679"/>
    </source>
</evidence>
<evidence type="ECO:0000256" key="3">
    <source>
        <dbReference type="PROSITE-ProRule" id="PRU00354"/>
    </source>
</evidence>
<organism evidence="5 6">
    <name type="scientific">Euphydryas editha</name>
    <name type="common">Edith's checkerspot</name>
    <dbReference type="NCBI Taxonomy" id="104508"/>
    <lineage>
        <taxon>Eukaryota</taxon>
        <taxon>Metazoa</taxon>
        <taxon>Ecdysozoa</taxon>
        <taxon>Arthropoda</taxon>
        <taxon>Hexapoda</taxon>
        <taxon>Insecta</taxon>
        <taxon>Pterygota</taxon>
        <taxon>Neoptera</taxon>
        <taxon>Endopterygota</taxon>
        <taxon>Lepidoptera</taxon>
        <taxon>Glossata</taxon>
        <taxon>Ditrysia</taxon>
        <taxon>Papilionoidea</taxon>
        <taxon>Nymphalidae</taxon>
        <taxon>Nymphalinae</taxon>
        <taxon>Euphydryas</taxon>
    </lineage>
</organism>
<evidence type="ECO:0000256" key="1">
    <source>
        <dbReference type="ARBA" id="ARBA00007867"/>
    </source>
</evidence>
<feature type="domain" description="PABS" evidence="4">
    <location>
        <begin position="6"/>
        <end position="241"/>
    </location>
</feature>
<dbReference type="GO" id="GO:0008295">
    <property type="term" value="P:spermidine biosynthetic process"/>
    <property type="evidence" value="ECO:0007669"/>
    <property type="project" value="TreeGrafter"/>
</dbReference>
<dbReference type="Proteomes" id="UP001153954">
    <property type="component" value="Unassembled WGS sequence"/>
</dbReference>
<evidence type="ECO:0000313" key="6">
    <source>
        <dbReference type="Proteomes" id="UP001153954"/>
    </source>
</evidence>
<feature type="active site" description="Proton acceptor" evidence="3">
    <location>
        <position position="161"/>
    </location>
</feature>
<dbReference type="PROSITE" id="PS51006">
    <property type="entry name" value="PABS_2"/>
    <property type="match status" value="1"/>
</dbReference>
<dbReference type="NCBIfam" id="NF037959">
    <property type="entry name" value="MFS_SpdSyn"/>
    <property type="match status" value="1"/>
</dbReference>